<dbReference type="InterPro" id="IPR053163">
    <property type="entry name" value="HTH-type_regulator_Rgg"/>
</dbReference>
<dbReference type="InterPro" id="IPR010982">
    <property type="entry name" value="Lambda_DNA-bd_dom_sf"/>
</dbReference>
<dbReference type="GO" id="GO:0003677">
    <property type="term" value="F:DNA binding"/>
    <property type="evidence" value="ECO:0007669"/>
    <property type="project" value="InterPro"/>
</dbReference>
<protein>
    <submittedName>
        <fullName evidence="2">XRE family transcriptional regulator</fullName>
    </submittedName>
</protein>
<dbReference type="SMART" id="SM00530">
    <property type="entry name" value="HTH_XRE"/>
    <property type="match status" value="1"/>
</dbReference>
<evidence type="ECO:0000259" key="1">
    <source>
        <dbReference type="PROSITE" id="PS50943"/>
    </source>
</evidence>
<proteinExistence type="predicted"/>
<dbReference type="OrthoDB" id="2329542at2"/>
<dbReference type="PANTHER" id="PTHR37038">
    <property type="entry name" value="TRANSCRIPTIONAL REGULATOR-RELATED"/>
    <property type="match status" value="1"/>
</dbReference>
<dbReference type="eggNOG" id="ENOG5030ACF">
    <property type="taxonomic scope" value="Bacteria"/>
</dbReference>
<dbReference type="PATRIC" id="fig|1423754.3.peg.708"/>
<name>A0A0R1YK93_9LACO</name>
<dbReference type="Proteomes" id="UP000051223">
    <property type="component" value="Unassembled WGS sequence"/>
</dbReference>
<gene>
    <name evidence="2" type="ORF">FC39_GL000687</name>
</gene>
<dbReference type="RefSeq" id="WP_025081195.1">
    <property type="nucleotide sequence ID" value="NZ_AZGI01000023.1"/>
</dbReference>
<dbReference type="SUPFAM" id="SSF47413">
    <property type="entry name" value="lambda repressor-like DNA-binding domains"/>
    <property type="match status" value="1"/>
</dbReference>
<dbReference type="EMBL" id="AZGI01000023">
    <property type="protein sequence ID" value="KRM40363.1"/>
    <property type="molecule type" value="Genomic_DNA"/>
</dbReference>
<dbReference type="CDD" id="cd00093">
    <property type="entry name" value="HTH_XRE"/>
    <property type="match status" value="1"/>
</dbReference>
<dbReference type="Pfam" id="PF01381">
    <property type="entry name" value="HTH_3"/>
    <property type="match status" value="1"/>
</dbReference>
<dbReference type="STRING" id="1423754.FC39_GL000687"/>
<evidence type="ECO:0000313" key="2">
    <source>
        <dbReference type="EMBL" id="KRM40363.1"/>
    </source>
</evidence>
<reference evidence="2 3" key="1">
    <citation type="journal article" date="2015" name="Genome Announc.">
        <title>Expanding the biotechnology potential of lactobacilli through comparative genomics of 213 strains and associated genera.</title>
        <authorList>
            <person name="Sun Z."/>
            <person name="Harris H.M."/>
            <person name="McCann A."/>
            <person name="Guo C."/>
            <person name="Argimon S."/>
            <person name="Zhang W."/>
            <person name="Yang X."/>
            <person name="Jeffery I.B."/>
            <person name="Cooney J.C."/>
            <person name="Kagawa T.F."/>
            <person name="Liu W."/>
            <person name="Song Y."/>
            <person name="Salvetti E."/>
            <person name="Wrobel A."/>
            <person name="Rasinkangas P."/>
            <person name="Parkhill J."/>
            <person name="Rea M.C."/>
            <person name="O'Sullivan O."/>
            <person name="Ritari J."/>
            <person name="Douillard F.P."/>
            <person name="Paul Ross R."/>
            <person name="Yang R."/>
            <person name="Briner A.E."/>
            <person name="Felis G.E."/>
            <person name="de Vos W.M."/>
            <person name="Barrangou R."/>
            <person name="Klaenhammer T.R."/>
            <person name="Caufield P.W."/>
            <person name="Cui Y."/>
            <person name="Zhang H."/>
            <person name="O'Toole P.W."/>
        </authorList>
    </citation>
    <scope>NUCLEOTIDE SEQUENCE [LARGE SCALE GENOMIC DNA]</scope>
    <source>
        <strain evidence="2 3">DSM 5661</strain>
    </source>
</reference>
<evidence type="ECO:0000313" key="3">
    <source>
        <dbReference type="Proteomes" id="UP000051223"/>
    </source>
</evidence>
<accession>A0A0R1YK93</accession>
<dbReference type="PROSITE" id="PS50943">
    <property type="entry name" value="HTH_CROC1"/>
    <property type="match status" value="1"/>
</dbReference>
<dbReference type="Gene3D" id="1.10.260.40">
    <property type="entry name" value="lambda repressor-like DNA-binding domains"/>
    <property type="match status" value="1"/>
</dbReference>
<organism evidence="2 3">
    <name type="scientific">Lactobacillus hamsteri DSM 5661 = JCM 6256</name>
    <dbReference type="NCBI Taxonomy" id="1423754"/>
    <lineage>
        <taxon>Bacteria</taxon>
        <taxon>Bacillati</taxon>
        <taxon>Bacillota</taxon>
        <taxon>Bacilli</taxon>
        <taxon>Lactobacillales</taxon>
        <taxon>Lactobacillaceae</taxon>
        <taxon>Lactobacillus</taxon>
    </lineage>
</organism>
<feature type="domain" description="HTH cro/C1-type" evidence="1">
    <location>
        <begin position="7"/>
        <end position="60"/>
    </location>
</feature>
<sequence length="269" mass="31096">MTIGDKLKKVRFSLGLSQEEMANGVINRSFYSRIESGKNNINVSDLLKLLQANQIPLILFLDEFGDTQPKNQYYYNKVIDNYFSKDIKVLKEISNDPDIANIKLQQITNLLIAKLEGNMTDFSDKTVRKLKYNVLQSGHWDKDSLWILLNTMDLYNFYDLQGLVDSIFNKFSDYKENDDQILQLLASIAVGYLNLGFEYTQLNHEMQKAIKFLKDLPASATIVLQKMLGSCFEAVQKKKYNNLKNEIFLLIDLGYKNIVPIKLIKLCNY</sequence>
<dbReference type="InterPro" id="IPR001387">
    <property type="entry name" value="Cro/C1-type_HTH"/>
</dbReference>
<comment type="caution">
    <text evidence="2">The sequence shown here is derived from an EMBL/GenBank/DDBJ whole genome shotgun (WGS) entry which is preliminary data.</text>
</comment>
<dbReference type="AlphaFoldDB" id="A0A0R1YK93"/>
<keyword evidence="3" id="KW-1185">Reference proteome</keyword>